<dbReference type="CDD" id="cd16913">
    <property type="entry name" value="YkuD_like"/>
    <property type="match status" value="1"/>
</dbReference>
<name>A0ABM8ILZ6_9FIRM</name>
<evidence type="ECO:0000256" key="2">
    <source>
        <dbReference type="ARBA" id="ARBA00022679"/>
    </source>
</evidence>
<dbReference type="InterPro" id="IPR038063">
    <property type="entry name" value="Transpep_catalytic_dom"/>
</dbReference>
<dbReference type="PANTHER" id="PTHR30582">
    <property type="entry name" value="L,D-TRANSPEPTIDASE"/>
    <property type="match status" value="1"/>
</dbReference>
<evidence type="ECO:0000256" key="5">
    <source>
        <dbReference type="ARBA" id="ARBA00023316"/>
    </source>
</evidence>
<keyword evidence="5 6" id="KW-0961">Cell wall biogenesis/degradation</keyword>
<feature type="domain" description="L,D-TPase catalytic" evidence="7">
    <location>
        <begin position="160"/>
        <end position="280"/>
    </location>
</feature>
<feature type="active site" description="Proton donor/acceptor" evidence="6">
    <location>
        <position position="232"/>
    </location>
</feature>
<dbReference type="InterPro" id="IPR050979">
    <property type="entry name" value="LD-transpeptidase"/>
</dbReference>
<dbReference type="Gene3D" id="2.40.440.10">
    <property type="entry name" value="L,D-transpeptidase catalytic domain-like"/>
    <property type="match status" value="1"/>
</dbReference>
<dbReference type="Proteomes" id="UP001432099">
    <property type="component" value="Chromosome"/>
</dbReference>
<evidence type="ECO:0000256" key="4">
    <source>
        <dbReference type="ARBA" id="ARBA00022984"/>
    </source>
</evidence>
<comment type="pathway">
    <text evidence="1 6">Cell wall biogenesis; peptidoglycan biosynthesis.</text>
</comment>
<evidence type="ECO:0000256" key="6">
    <source>
        <dbReference type="PROSITE-ProRule" id="PRU01373"/>
    </source>
</evidence>
<dbReference type="SMART" id="SM00287">
    <property type="entry name" value="SH3b"/>
    <property type="match status" value="2"/>
</dbReference>
<gene>
    <name evidence="8" type="ORF">T23_08500</name>
</gene>
<dbReference type="PROSITE" id="PS52029">
    <property type="entry name" value="LD_TPASE"/>
    <property type="match status" value="1"/>
</dbReference>
<dbReference type="Gene3D" id="2.30.30.40">
    <property type="entry name" value="SH3 Domains"/>
    <property type="match status" value="2"/>
</dbReference>
<keyword evidence="2" id="KW-0808">Transferase</keyword>
<keyword evidence="3 6" id="KW-0133">Cell shape</keyword>
<keyword evidence="4 6" id="KW-0573">Peptidoglycan synthesis</keyword>
<dbReference type="EMBL" id="AP028127">
    <property type="protein sequence ID" value="BEH90748.1"/>
    <property type="molecule type" value="Genomic_DNA"/>
</dbReference>
<dbReference type="InterPro" id="IPR003646">
    <property type="entry name" value="SH3-like_bac-type"/>
</dbReference>
<organism evidence="8 9">
    <name type="scientific">Turicibacter faecis</name>
    <dbReference type="NCBI Taxonomy" id="2963365"/>
    <lineage>
        <taxon>Bacteria</taxon>
        <taxon>Bacillati</taxon>
        <taxon>Bacillota</taxon>
        <taxon>Erysipelotrichia</taxon>
        <taxon>Erysipelotrichales</taxon>
        <taxon>Turicibacteraceae</taxon>
        <taxon>Turicibacter</taxon>
    </lineage>
</organism>
<keyword evidence="9" id="KW-1185">Reference proteome</keyword>
<dbReference type="SUPFAM" id="SSF141523">
    <property type="entry name" value="L,D-transpeptidase catalytic domain-like"/>
    <property type="match status" value="1"/>
</dbReference>
<evidence type="ECO:0000313" key="8">
    <source>
        <dbReference type="EMBL" id="BEH90748.1"/>
    </source>
</evidence>
<sequence length="280" mass="31771">MNQMSEEVNEGISKYTIKNLNLQKEPSKSAMIIKVIPAYSRFELLDSDDEWLKVSFNHREGYVAKGNVSVTKITTATTRLKTRPLKESKSMKTIKKHQVVEVVDQEGVFNQVFYEGKLGYVEADLLSDDGIKYQPDKLGNFYYNAEKFVNDQKIKSPTPFLVVTDLKAKQTYVFEDVKGSWKELYCWPCSIGAAQTPTITGVFHINGRKESFKTGRYQAKYATKIKEGYYYHSVLYDPSGTKVTEGRLGEALSHGCIRLAADQAKWIYDAILDGTTVVIH</sequence>
<evidence type="ECO:0000256" key="1">
    <source>
        <dbReference type="ARBA" id="ARBA00004752"/>
    </source>
</evidence>
<dbReference type="Pfam" id="PF08239">
    <property type="entry name" value="SH3_3"/>
    <property type="match status" value="1"/>
</dbReference>
<evidence type="ECO:0000259" key="7">
    <source>
        <dbReference type="PROSITE" id="PS52029"/>
    </source>
</evidence>
<reference evidence="8" key="1">
    <citation type="journal article" date="2024" name="Int. J. Syst. Evol. Microbiol.">
        <title>Turicibacter faecis sp. nov., isolated from faeces of heart failure mouse model.</title>
        <authorList>
            <person name="Imamura Y."/>
            <person name="Motooka D."/>
            <person name="Nakajima Y."/>
            <person name="Ito S."/>
            <person name="Kitakaze M."/>
            <person name="Iida T."/>
            <person name="Nakamura S."/>
        </authorList>
    </citation>
    <scope>NUCLEOTIDE SEQUENCE</scope>
    <source>
        <strain evidence="8">TC023</strain>
    </source>
</reference>
<dbReference type="PANTHER" id="PTHR30582:SF2">
    <property type="entry name" value="L,D-TRANSPEPTIDASE YCIB-RELATED"/>
    <property type="match status" value="1"/>
</dbReference>
<evidence type="ECO:0000256" key="3">
    <source>
        <dbReference type="ARBA" id="ARBA00022960"/>
    </source>
</evidence>
<accession>A0ABM8ILZ6</accession>
<feature type="active site" description="Nucleophile" evidence="6">
    <location>
        <position position="256"/>
    </location>
</feature>
<evidence type="ECO:0000313" key="9">
    <source>
        <dbReference type="Proteomes" id="UP001432099"/>
    </source>
</evidence>
<dbReference type="InterPro" id="IPR005490">
    <property type="entry name" value="LD_TPept_cat_dom"/>
</dbReference>
<dbReference type="Pfam" id="PF03734">
    <property type="entry name" value="YkuD"/>
    <property type="match status" value="1"/>
</dbReference>
<proteinExistence type="predicted"/>
<protein>
    <recommendedName>
        <fullName evidence="7">L,D-TPase catalytic domain-containing protein</fullName>
    </recommendedName>
</protein>